<name>A0ABV1HE08_9FIRM</name>
<dbReference type="PROSITE" id="PS50977">
    <property type="entry name" value="HTH_TETR_2"/>
    <property type="match status" value="1"/>
</dbReference>
<feature type="DNA-binding region" description="H-T-H motif" evidence="2">
    <location>
        <begin position="26"/>
        <end position="45"/>
    </location>
</feature>
<feature type="domain" description="HTH tetR-type" evidence="3">
    <location>
        <begin position="3"/>
        <end position="63"/>
    </location>
</feature>
<dbReference type="EMBL" id="JBBMEX010000008">
    <property type="protein sequence ID" value="MEQ2557945.1"/>
    <property type="molecule type" value="Genomic_DNA"/>
</dbReference>
<evidence type="ECO:0000256" key="2">
    <source>
        <dbReference type="PROSITE-ProRule" id="PRU00335"/>
    </source>
</evidence>
<evidence type="ECO:0000259" key="3">
    <source>
        <dbReference type="PROSITE" id="PS50977"/>
    </source>
</evidence>
<evidence type="ECO:0000313" key="4">
    <source>
        <dbReference type="EMBL" id="MEQ2557945.1"/>
    </source>
</evidence>
<reference evidence="4 5" key="1">
    <citation type="submission" date="2024-03" db="EMBL/GenBank/DDBJ databases">
        <title>Human intestinal bacterial collection.</title>
        <authorList>
            <person name="Pauvert C."/>
            <person name="Hitch T.C.A."/>
            <person name="Clavel T."/>
        </authorList>
    </citation>
    <scope>NUCLEOTIDE SEQUENCE [LARGE SCALE GENOMIC DNA]</scope>
    <source>
        <strain evidence="4 5">CLA-AA-H185</strain>
    </source>
</reference>
<dbReference type="Pfam" id="PF14278">
    <property type="entry name" value="TetR_C_8"/>
    <property type="match status" value="1"/>
</dbReference>
<evidence type="ECO:0000256" key="1">
    <source>
        <dbReference type="ARBA" id="ARBA00023125"/>
    </source>
</evidence>
<dbReference type="InterPro" id="IPR039532">
    <property type="entry name" value="TetR_C_Firmicutes"/>
</dbReference>
<dbReference type="PANTHER" id="PTHR43479">
    <property type="entry name" value="ACREF/ENVCD OPERON REPRESSOR-RELATED"/>
    <property type="match status" value="1"/>
</dbReference>
<proteinExistence type="predicted"/>
<accession>A0ABV1HE08</accession>
<dbReference type="Pfam" id="PF00440">
    <property type="entry name" value="TetR_N"/>
    <property type="match status" value="1"/>
</dbReference>
<sequence length="187" mass="21894">MCCNTKEKIALAVKELMRQKSIRKITVQDIMEETGMKRQSFYYHFQDLYAVIEWICCKELMEEVDVDGDITFEEWLRKLMETMEADRAFYKKLANEIEWKQMADRTKAIVAEQVDRFLSASGEMKGIRSEERAFMVDFFSTSIIYYLLDFITSNKNMTTEERSKQIAVAVRTLGKFKFSNGMSAAKA</sequence>
<dbReference type="PANTHER" id="PTHR43479:SF7">
    <property type="entry name" value="TETR-FAMILY TRANSCRIPTIONAL REGULATOR"/>
    <property type="match status" value="1"/>
</dbReference>
<keyword evidence="5" id="KW-1185">Reference proteome</keyword>
<organism evidence="4 5">
    <name type="scientific">Maccoyibacter intestinihominis</name>
    <dbReference type="NCBI Taxonomy" id="3133499"/>
    <lineage>
        <taxon>Bacteria</taxon>
        <taxon>Bacillati</taxon>
        <taxon>Bacillota</taxon>
        <taxon>Clostridia</taxon>
        <taxon>Lachnospirales</taxon>
        <taxon>Lachnospiraceae</taxon>
        <taxon>Maccoyibacter</taxon>
    </lineage>
</organism>
<dbReference type="RefSeq" id="WP_177963699.1">
    <property type="nucleotide sequence ID" value="NZ_JBBMEX010000008.1"/>
</dbReference>
<dbReference type="InterPro" id="IPR050624">
    <property type="entry name" value="HTH-type_Tx_Regulator"/>
</dbReference>
<dbReference type="SUPFAM" id="SSF46689">
    <property type="entry name" value="Homeodomain-like"/>
    <property type="match status" value="1"/>
</dbReference>
<gene>
    <name evidence="4" type="ORF">WMO43_08695</name>
</gene>
<evidence type="ECO:0000313" key="5">
    <source>
        <dbReference type="Proteomes" id="UP001454489"/>
    </source>
</evidence>
<dbReference type="Proteomes" id="UP001454489">
    <property type="component" value="Unassembled WGS sequence"/>
</dbReference>
<dbReference type="InterPro" id="IPR009057">
    <property type="entry name" value="Homeodomain-like_sf"/>
</dbReference>
<keyword evidence="1 2" id="KW-0238">DNA-binding</keyword>
<comment type="caution">
    <text evidence="4">The sequence shown here is derived from an EMBL/GenBank/DDBJ whole genome shotgun (WGS) entry which is preliminary data.</text>
</comment>
<protein>
    <submittedName>
        <fullName evidence="4">TetR/AcrR family transcriptional regulator C-terminal domain-containing protein</fullName>
    </submittedName>
</protein>
<dbReference type="InterPro" id="IPR001647">
    <property type="entry name" value="HTH_TetR"/>
</dbReference>
<dbReference type="Gene3D" id="1.10.357.10">
    <property type="entry name" value="Tetracycline Repressor, domain 2"/>
    <property type="match status" value="1"/>
</dbReference>